<name>A0ABT9YCT3_9BACI</name>
<comment type="pathway">
    <text evidence="4 14">Amino-acid biosynthesis; L-threonine biosynthesis; L-threonine from L-aspartate: step 1/5.</text>
</comment>
<dbReference type="Gene3D" id="1.20.120.1320">
    <property type="entry name" value="Aspartokinase, catalytic domain"/>
    <property type="match status" value="1"/>
</dbReference>
<sequence length="481" mass="53052">MHKYAIFGMLKKRIREKKLGAGEAEMKVAKFGGSSVASAEQIRKVAAIIAEDSERKIVVVSAPGKRDKDDSKVTDLLIELGELSLASGEAEAELQTVLERYTLIAEDLNVNQEIISVIEADLRERLATNRDKPGVFMDAIKASGEDNNAKLIATFLKSEGMNATYLNPKDAGLLVSDEPGNAQVLPEAYDNLIKLREREEIIVFPGFFGYSNEGTLVTFPRGGSDITGAILAAGTKAELYENFTDVDSVYAANPNVVENPVEIKRMTYREMRELSYAGFSVFHDEALIPAFRNGIPVCVKNTNNPSSSGTMIIAEREYFFNPVIGIAADDGFSTIYVRKYLMNREVGFGRRLLQILEDEGLSYEHIPSGIDDTSVILREHQLTDEMQDRIIERIKTELHADDVYIEKDFSMVMIVGEGMHNTVGVSARATAALARAHVNIEMINQGSSEVSLVMGVQHEDADRAVQALYEEFFGASDGTIQ</sequence>
<keyword evidence="11" id="KW-0457">Lysine biosynthesis</keyword>
<dbReference type="PIRSF" id="PIRSF000726">
    <property type="entry name" value="Asp_kin"/>
    <property type="match status" value="1"/>
</dbReference>
<evidence type="ECO:0000256" key="8">
    <source>
        <dbReference type="ARBA" id="ARBA00022777"/>
    </source>
</evidence>
<evidence type="ECO:0000256" key="4">
    <source>
        <dbReference type="ARBA" id="ARBA00005139"/>
    </source>
</evidence>
<proteinExistence type="inferred from homology"/>
<dbReference type="SUPFAM" id="SSF55021">
    <property type="entry name" value="ACT-like"/>
    <property type="match status" value="2"/>
</dbReference>
<evidence type="ECO:0000256" key="2">
    <source>
        <dbReference type="ARBA" id="ARBA00004766"/>
    </source>
</evidence>
<dbReference type="Gene3D" id="3.30.2130.10">
    <property type="entry name" value="VC0802-like"/>
    <property type="match status" value="1"/>
</dbReference>
<dbReference type="EC" id="2.7.2.4" evidence="13"/>
<keyword evidence="7" id="KW-0547">Nucleotide-binding</keyword>
<dbReference type="Gene3D" id="3.40.1160.10">
    <property type="entry name" value="Acetylglutamate kinase-like"/>
    <property type="match status" value="1"/>
</dbReference>
<dbReference type="CDD" id="cd04916">
    <property type="entry name" value="ACT_AKiii-YclM-BS_2"/>
    <property type="match status" value="1"/>
</dbReference>
<comment type="pathway">
    <text evidence="2 14">Amino-acid biosynthesis; L-lysine biosynthesis via DAP pathway; (S)-tetrahydrodipicolinate from L-aspartate: step 1/4.</text>
</comment>
<gene>
    <name evidence="16" type="ORF">J2S05_000429</name>
</gene>
<dbReference type="InterPro" id="IPR045865">
    <property type="entry name" value="ACT-like_dom_sf"/>
</dbReference>
<keyword evidence="17" id="KW-1185">Reference proteome</keyword>
<dbReference type="InterPro" id="IPR042199">
    <property type="entry name" value="AsparK_Bifunc_asparK/hSer_DH"/>
</dbReference>
<dbReference type="SUPFAM" id="SSF53633">
    <property type="entry name" value="Carbamate kinase-like"/>
    <property type="match status" value="1"/>
</dbReference>
<evidence type="ECO:0000256" key="5">
    <source>
        <dbReference type="ARBA" id="ARBA00010122"/>
    </source>
</evidence>
<dbReference type="Proteomes" id="UP001225034">
    <property type="component" value="Unassembled WGS sequence"/>
</dbReference>
<evidence type="ECO:0000256" key="11">
    <source>
        <dbReference type="ARBA" id="ARBA00023154"/>
    </source>
</evidence>
<dbReference type="PROSITE" id="PS00324">
    <property type="entry name" value="ASPARTOKINASE"/>
    <property type="match status" value="1"/>
</dbReference>
<dbReference type="CDD" id="cd04911">
    <property type="entry name" value="ACT_AKiii-YclM-BS_1"/>
    <property type="match status" value="1"/>
</dbReference>
<comment type="similarity">
    <text evidence="5 13">Belongs to the aspartokinase family.</text>
</comment>
<dbReference type="InterPro" id="IPR036393">
    <property type="entry name" value="AceGlu_kinase-like_sf"/>
</dbReference>
<feature type="domain" description="ACT" evidence="15">
    <location>
        <begin position="414"/>
        <end position="481"/>
    </location>
</feature>
<dbReference type="InterPro" id="IPR001048">
    <property type="entry name" value="Asp/Glu/Uridylate_kinase"/>
</dbReference>
<dbReference type="InterPro" id="IPR054352">
    <property type="entry name" value="ACT_Aspartokinase"/>
</dbReference>
<dbReference type="PROSITE" id="PS51671">
    <property type="entry name" value="ACT"/>
    <property type="match status" value="1"/>
</dbReference>
<evidence type="ECO:0000256" key="14">
    <source>
        <dbReference type="RuleBase" id="RU004249"/>
    </source>
</evidence>
<protein>
    <recommendedName>
        <fullName evidence="13">Aspartokinase</fullName>
        <ecNumber evidence="13">2.7.2.4</ecNumber>
    </recommendedName>
</protein>
<keyword evidence="10" id="KW-0220">Diaminopimelate biosynthesis</keyword>
<dbReference type="PANTHER" id="PTHR21499:SF67">
    <property type="entry name" value="ASPARTOKINASE 3"/>
    <property type="match status" value="1"/>
</dbReference>
<dbReference type="PANTHER" id="PTHR21499">
    <property type="entry name" value="ASPARTATE KINASE"/>
    <property type="match status" value="1"/>
</dbReference>
<comment type="function">
    <text evidence="1">Catalyzes the phosphorylation of the beta-carboxyl group of aspartic acid with ATP to yield 4-phospho-L-aspartate, which is involved in the branched biosynthetic pathway leading to the biosynthesis of amino acids threonine, isoleucine and methionine.</text>
</comment>
<dbReference type="InterPro" id="IPR005260">
    <property type="entry name" value="Asp_kin_monofn"/>
</dbReference>
<dbReference type="Pfam" id="PF22468">
    <property type="entry name" value="ACT_9"/>
    <property type="match status" value="1"/>
</dbReference>
<evidence type="ECO:0000256" key="9">
    <source>
        <dbReference type="ARBA" id="ARBA00022840"/>
    </source>
</evidence>
<dbReference type="EMBL" id="JAUSUA010000001">
    <property type="protein sequence ID" value="MDQ0205655.1"/>
    <property type="molecule type" value="Genomic_DNA"/>
</dbReference>
<evidence type="ECO:0000259" key="15">
    <source>
        <dbReference type="PROSITE" id="PS51671"/>
    </source>
</evidence>
<evidence type="ECO:0000256" key="7">
    <source>
        <dbReference type="ARBA" id="ARBA00022741"/>
    </source>
</evidence>
<keyword evidence="6 13" id="KW-0808">Transferase</keyword>
<accession>A0ABT9YCT3</accession>
<organism evidence="16 17">
    <name type="scientific">Alkalicoccobacillus murimartini</name>
    <dbReference type="NCBI Taxonomy" id="171685"/>
    <lineage>
        <taxon>Bacteria</taxon>
        <taxon>Bacillati</taxon>
        <taxon>Bacillota</taxon>
        <taxon>Bacilli</taxon>
        <taxon>Bacillales</taxon>
        <taxon>Bacillaceae</taxon>
        <taxon>Alkalicoccobacillus</taxon>
    </lineage>
</organism>
<evidence type="ECO:0000256" key="10">
    <source>
        <dbReference type="ARBA" id="ARBA00022915"/>
    </source>
</evidence>
<evidence type="ECO:0000313" key="16">
    <source>
        <dbReference type="EMBL" id="MDQ0205655.1"/>
    </source>
</evidence>
<evidence type="ECO:0000256" key="12">
    <source>
        <dbReference type="ARBA" id="ARBA00047872"/>
    </source>
</evidence>
<keyword evidence="14" id="KW-0028">Amino-acid biosynthesis</keyword>
<keyword evidence="9" id="KW-0067">ATP-binding</keyword>
<evidence type="ECO:0000256" key="3">
    <source>
        <dbReference type="ARBA" id="ARBA00004986"/>
    </source>
</evidence>
<keyword evidence="8 13" id="KW-0418">Kinase</keyword>
<dbReference type="NCBIfam" id="TIGR00657">
    <property type="entry name" value="asp_kinases"/>
    <property type="match status" value="1"/>
</dbReference>
<reference evidence="16 17" key="1">
    <citation type="submission" date="2023-07" db="EMBL/GenBank/DDBJ databases">
        <title>Genomic Encyclopedia of Type Strains, Phase IV (KMG-IV): sequencing the most valuable type-strain genomes for metagenomic binning, comparative biology and taxonomic classification.</title>
        <authorList>
            <person name="Goeker M."/>
        </authorList>
    </citation>
    <scope>NUCLEOTIDE SEQUENCE [LARGE SCALE GENOMIC DNA]</scope>
    <source>
        <strain evidence="16 17">DSM 19154</strain>
    </source>
</reference>
<dbReference type="InterPro" id="IPR001341">
    <property type="entry name" value="Asp_kinase"/>
</dbReference>
<dbReference type="NCBIfam" id="NF006540">
    <property type="entry name" value="PRK09034.1"/>
    <property type="match status" value="1"/>
</dbReference>
<dbReference type="CDD" id="cd04245">
    <property type="entry name" value="AAK_AKiii-YclM-BS"/>
    <property type="match status" value="1"/>
</dbReference>
<evidence type="ECO:0000256" key="1">
    <source>
        <dbReference type="ARBA" id="ARBA00003121"/>
    </source>
</evidence>
<dbReference type="InterPro" id="IPR018042">
    <property type="entry name" value="Aspartate_kinase_CS"/>
</dbReference>
<evidence type="ECO:0000256" key="6">
    <source>
        <dbReference type="ARBA" id="ARBA00022679"/>
    </source>
</evidence>
<evidence type="ECO:0000256" key="13">
    <source>
        <dbReference type="RuleBase" id="RU003448"/>
    </source>
</evidence>
<dbReference type="GO" id="GO:0004072">
    <property type="term" value="F:aspartate kinase activity"/>
    <property type="evidence" value="ECO:0007669"/>
    <property type="project" value="UniProtKB-EC"/>
</dbReference>
<dbReference type="Pfam" id="PF00696">
    <property type="entry name" value="AA_kinase"/>
    <property type="match status" value="1"/>
</dbReference>
<dbReference type="InterPro" id="IPR002912">
    <property type="entry name" value="ACT_dom"/>
</dbReference>
<evidence type="ECO:0000313" key="17">
    <source>
        <dbReference type="Proteomes" id="UP001225034"/>
    </source>
</evidence>
<dbReference type="InterPro" id="IPR035804">
    <property type="entry name" value="AKIII_YclM_N"/>
</dbReference>
<comment type="catalytic activity">
    <reaction evidence="12 13">
        <text>L-aspartate + ATP = 4-phospho-L-aspartate + ADP</text>
        <dbReference type="Rhea" id="RHEA:23776"/>
        <dbReference type="ChEBI" id="CHEBI:29991"/>
        <dbReference type="ChEBI" id="CHEBI:30616"/>
        <dbReference type="ChEBI" id="CHEBI:57535"/>
        <dbReference type="ChEBI" id="CHEBI:456216"/>
        <dbReference type="EC" id="2.7.2.4"/>
    </reaction>
</comment>
<comment type="pathway">
    <text evidence="3 14">Amino-acid biosynthesis; L-methionine biosynthesis via de novo pathway; L-homoserine from L-aspartate: step 1/3.</text>
</comment>
<comment type="caution">
    <text evidence="16">The sequence shown here is derived from an EMBL/GenBank/DDBJ whole genome shotgun (WGS) entry which is preliminary data.</text>
</comment>